<accession>A0A4C1WFT6</accession>
<name>A0A4C1WFT6_EUMVA</name>
<evidence type="ECO:0000256" key="1">
    <source>
        <dbReference type="SAM" id="MobiDB-lite"/>
    </source>
</evidence>
<keyword evidence="2" id="KW-0489">Methyltransferase</keyword>
<organism evidence="2 3">
    <name type="scientific">Eumeta variegata</name>
    <name type="common">Bagworm moth</name>
    <name type="synonym">Eumeta japonica</name>
    <dbReference type="NCBI Taxonomy" id="151549"/>
    <lineage>
        <taxon>Eukaryota</taxon>
        <taxon>Metazoa</taxon>
        <taxon>Ecdysozoa</taxon>
        <taxon>Arthropoda</taxon>
        <taxon>Hexapoda</taxon>
        <taxon>Insecta</taxon>
        <taxon>Pterygota</taxon>
        <taxon>Neoptera</taxon>
        <taxon>Endopterygota</taxon>
        <taxon>Lepidoptera</taxon>
        <taxon>Glossata</taxon>
        <taxon>Ditrysia</taxon>
        <taxon>Tineoidea</taxon>
        <taxon>Psychidae</taxon>
        <taxon>Oiketicinae</taxon>
        <taxon>Eumeta</taxon>
    </lineage>
</organism>
<dbReference type="GO" id="GO:0044774">
    <property type="term" value="P:mitotic DNA integrity checkpoint signaling"/>
    <property type="evidence" value="ECO:0007669"/>
    <property type="project" value="TreeGrafter"/>
</dbReference>
<dbReference type="GO" id="GO:0044547">
    <property type="term" value="F:DNA topoisomerase binding"/>
    <property type="evidence" value="ECO:0007669"/>
    <property type="project" value="TreeGrafter"/>
</dbReference>
<dbReference type="GO" id="GO:0006303">
    <property type="term" value="P:double-strand break repair via nonhomologous end joining"/>
    <property type="evidence" value="ECO:0007669"/>
    <property type="project" value="TreeGrafter"/>
</dbReference>
<dbReference type="InterPro" id="IPR001888">
    <property type="entry name" value="Transposase_1"/>
</dbReference>
<dbReference type="GO" id="GO:0003690">
    <property type="term" value="F:double-stranded DNA binding"/>
    <property type="evidence" value="ECO:0007669"/>
    <property type="project" value="TreeGrafter"/>
</dbReference>
<dbReference type="GO" id="GO:0042800">
    <property type="term" value="F:histone H3K4 methyltransferase activity"/>
    <property type="evidence" value="ECO:0007669"/>
    <property type="project" value="TreeGrafter"/>
</dbReference>
<protein>
    <submittedName>
        <fullName evidence="2">Histone-lysine N-methyltransferase SETMAR</fullName>
    </submittedName>
</protein>
<feature type="region of interest" description="Disordered" evidence="1">
    <location>
        <begin position="216"/>
        <end position="237"/>
    </location>
</feature>
<dbReference type="PANTHER" id="PTHR46060">
    <property type="entry name" value="MARINER MOS1 TRANSPOSASE-LIKE PROTEIN"/>
    <property type="match status" value="1"/>
</dbReference>
<dbReference type="EMBL" id="BGZK01000541">
    <property type="protein sequence ID" value="GBP49259.1"/>
    <property type="molecule type" value="Genomic_DNA"/>
</dbReference>
<reference evidence="2 3" key="1">
    <citation type="journal article" date="2019" name="Commun. Biol.">
        <title>The bagworm genome reveals a unique fibroin gene that provides high tensile strength.</title>
        <authorList>
            <person name="Kono N."/>
            <person name="Nakamura H."/>
            <person name="Ohtoshi R."/>
            <person name="Tomita M."/>
            <person name="Numata K."/>
            <person name="Arakawa K."/>
        </authorList>
    </citation>
    <scope>NUCLEOTIDE SEQUENCE [LARGE SCALE GENOMIC DNA]</scope>
</reference>
<dbReference type="GO" id="GO:0031297">
    <property type="term" value="P:replication fork processing"/>
    <property type="evidence" value="ECO:0007669"/>
    <property type="project" value="TreeGrafter"/>
</dbReference>
<dbReference type="Proteomes" id="UP000299102">
    <property type="component" value="Unassembled WGS sequence"/>
</dbReference>
<proteinExistence type="predicted"/>
<dbReference type="GO" id="GO:0000729">
    <property type="term" value="P:DNA double-strand break processing"/>
    <property type="evidence" value="ECO:0007669"/>
    <property type="project" value="TreeGrafter"/>
</dbReference>
<evidence type="ECO:0000313" key="3">
    <source>
        <dbReference type="Proteomes" id="UP000299102"/>
    </source>
</evidence>
<dbReference type="AlphaFoldDB" id="A0A4C1WFT6"/>
<dbReference type="Pfam" id="PF01359">
    <property type="entry name" value="Transposase_1"/>
    <property type="match status" value="1"/>
</dbReference>
<dbReference type="PANTHER" id="PTHR46060:SF2">
    <property type="entry name" value="HISTONE-LYSINE N-METHYLTRANSFERASE SETMAR"/>
    <property type="match status" value="1"/>
</dbReference>
<gene>
    <name evidence="2" type="primary">SETMAR</name>
    <name evidence="2" type="ORF">EVAR_102202_1</name>
</gene>
<dbReference type="GO" id="GO:0000793">
    <property type="term" value="C:condensed chromosome"/>
    <property type="evidence" value="ECO:0007669"/>
    <property type="project" value="TreeGrafter"/>
</dbReference>
<keyword evidence="3" id="KW-1185">Reference proteome</keyword>
<dbReference type="GO" id="GO:0015074">
    <property type="term" value="P:DNA integration"/>
    <property type="evidence" value="ECO:0007669"/>
    <property type="project" value="TreeGrafter"/>
</dbReference>
<evidence type="ECO:0000313" key="2">
    <source>
        <dbReference type="EMBL" id="GBP49259.1"/>
    </source>
</evidence>
<dbReference type="GO" id="GO:0032259">
    <property type="term" value="P:methylation"/>
    <property type="evidence" value="ECO:0007669"/>
    <property type="project" value="UniProtKB-KW"/>
</dbReference>
<sequence length="246" mass="28240">MSLNLITSMDELVGLDTSGNFDVKNEPCYGQLVTDKVDAILEKANQDRHISSYYIAEELKIDHKTVSPHLKKARYRKKLDTWVSHELIERNLMNHVLTYDSLLKRNKTELFLKRLITGDKRAIIHYELLPPGKTIDSDLHYQQLMGLKKEVEKKRREPINRNGNRLTKTAINFVKEAEFPLRGEDGRHPSTVTALGRRRLPLRPLALLEGLSRREKSNGSAWPIGRTPPQPPNLSVGPISFFLTNR</sequence>
<comment type="caution">
    <text evidence="2">The sequence shown here is derived from an EMBL/GenBank/DDBJ whole genome shotgun (WGS) entry which is preliminary data.</text>
</comment>
<dbReference type="GO" id="GO:0046975">
    <property type="term" value="F:histone H3K36 methyltransferase activity"/>
    <property type="evidence" value="ECO:0007669"/>
    <property type="project" value="TreeGrafter"/>
</dbReference>
<dbReference type="GO" id="GO:0000014">
    <property type="term" value="F:single-stranded DNA endodeoxyribonuclease activity"/>
    <property type="evidence" value="ECO:0007669"/>
    <property type="project" value="TreeGrafter"/>
</dbReference>
<dbReference type="OrthoDB" id="616263at2759"/>
<dbReference type="GO" id="GO:0005634">
    <property type="term" value="C:nucleus"/>
    <property type="evidence" value="ECO:0007669"/>
    <property type="project" value="TreeGrafter"/>
</dbReference>
<dbReference type="GO" id="GO:0003697">
    <property type="term" value="F:single-stranded DNA binding"/>
    <property type="evidence" value="ECO:0007669"/>
    <property type="project" value="TreeGrafter"/>
</dbReference>
<dbReference type="GO" id="GO:0035861">
    <property type="term" value="C:site of double-strand break"/>
    <property type="evidence" value="ECO:0007669"/>
    <property type="project" value="TreeGrafter"/>
</dbReference>
<keyword evidence="2" id="KW-0808">Transferase</keyword>
<dbReference type="InterPro" id="IPR052709">
    <property type="entry name" value="Transposase-MT_Hybrid"/>
</dbReference>